<comment type="caution">
    <text evidence="2">The sequence shown here is derived from an EMBL/GenBank/DDBJ whole genome shotgun (WGS) entry which is preliminary data.</text>
</comment>
<feature type="region of interest" description="Disordered" evidence="1">
    <location>
        <begin position="61"/>
        <end position="96"/>
    </location>
</feature>
<proteinExistence type="predicted"/>
<protein>
    <submittedName>
        <fullName evidence="2">Uncharacterized protein</fullName>
    </submittedName>
</protein>
<reference evidence="2" key="1">
    <citation type="journal article" date="2022" name="bioRxiv">
        <title>Sequencing and chromosome-scale assembly of the giantPleurodeles waltlgenome.</title>
        <authorList>
            <person name="Brown T."/>
            <person name="Elewa A."/>
            <person name="Iarovenko S."/>
            <person name="Subramanian E."/>
            <person name="Araus A.J."/>
            <person name="Petzold A."/>
            <person name="Susuki M."/>
            <person name="Suzuki K.-i.T."/>
            <person name="Hayashi T."/>
            <person name="Toyoda A."/>
            <person name="Oliveira C."/>
            <person name="Osipova E."/>
            <person name="Leigh N.D."/>
            <person name="Simon A."/>
            <person name="Yun M.H."/>
        </authorList>
    </citation>
    <scope>NUCLEOTIDE SEQUENCE</scope>
    <source>
        <strain evidence="2">20211129_DDA</strain>
        <tissue evidence="2">Liver</tissue>
    </source>
</reference>
<organism evidence="2 3">
    <name type="scientific">Pleurodeles waltl</name>
    <name type="common">Iberian ribbed newt</name>
    <dbReference type="NCBI Taxonomy" id="8319"/>
    <lineage>
        <taxon>Eukaryota</taxon>
        <taxon>Metazoa</taxon>
        <taxon>Chordata</taxon>
        <taxon>Craniata</taxon>
        <taxon>Vertebrata</taxon>
        <taxon>Euteleostomi</taxon>
        <taxon>Amphibia</taxon>
        <taxon>Batrachia</taxon>
        <taxon>Caudata</taxon>
        <taxon>Salamandroidea</taxon>
        <taxon>Salamandridae</taxon>
        <taxon>Pleurodelinae</taxon>
        <taxon>Pleurodeles</taxon>
    </lineage>
</organism>
<evidence type="ECO:0000313" key="3">
    <source>
        <dbReference type="Proteomes" id="UP001066276"/>
    </source>
</evidence>
<dbReference type="Proteomes" id="UP001066276">
    <property type="component" value="Chromosome 1_1"/>
</dbReference>
<dbReference type="AlphaFoldDB" id="A0AAV7WMK2"/>
<gene>
    <name evidence="2" type="ORF">NDU88_001585</name>
</gene>
<evidence type="ECO:0000256" key="1">
    <source>
        <dbReference type="SAM" id="MobiDB-lite"/>
    </source>
</evidence>
<accession>A0AAV7WMK2</accession>
<keyword evidence="3" id="KW-1185">Reference proteome</keyword>
<sequence>MAAILPLRGRKTAEGILAFPLGWQATARRPPASPAGNPFPRGSRLRMEPAEWEVPMPLALALQGPPGAPRHPIPSSCSWRANRQEQDGGMGCRNPIGKLRRHGGFLRAAENRRETAGFPFLTAAKPPRSECP</sequence>
<name>A0AAV7WMK2_PLEWA</name>
<evidence type="ECO:0000313" key="2">
    <source>
        <dbReference type="EMBL" id="KAJ1213956.1"/>
    </source>
</evidence>
<dbReference type="EMBL" id="JANPWB010000001">
    <property type="protein sequence ID" value="KAJ1213956.1"/>
    <property type="molecule type" value="Genomic_DNA"/>
</dbReference>